<keyword evidence="4" id="KW-1185">Reference proteome</keyword>
<dbReference type="Proteomes" id="UP001157114">
    <property type="component" value="Unassembled WGS sequence"/>
</dbReference>
<sequence>MHFISESAAISSLCDLETSNRGSKLIVGEHSMIDAFVKVKFAGGSGDIAIGHHVFINSGTVIYSGNGVQIGDNALIAANCTFAPVNHAYRDRSRLIREQGFLPGKGGIILEEDVWIGANCVILDGTHIGRGAVIGAGSLVRGTLEAYGIYAGNPLERRGARS</sequence>
<dbReference type="SUPFAM" id="SSF51161">
    <property type="entry name" value="Trimeric LpxA-like enzymes"/>
    <property type="match status" value="1"/>
</dbReference>
<evidence type="ECO:0000313" key="3">
    <source>
        <dbReference type="EMBL" id="GLX68308.1"/>
    </source>
</evidence>
<proteinExistence type="inferred from homology"/>
<dbReference type="PANTHER" id="PTHR23416:SF23">
    <property type="entry name" value="ACETYLTRANSFERASE C18B11.09C-RELATED"/>
    <property type="match status" value="1"/>
</dbReference>
<comment type="caution">
    <text evidence="3">The sequence shown here is derived from an EMBL/GenBank/DDBJ whole genome shotgun (WGS) entry which is preliminary data.</text>
</comment>
<gene>
    <name evidence="3" type="ORF">MU1_26530</name>
</gene>
<dbReference type="InterPro" id="IPR001451">
    <property type="entry name" value="Hexapep"/>
</dbReference>
<dbReference type="PANTHER" id="PTHR23416">
    <property type="entry name" value="SIALIC ACID SYNTHASE-RELATED"/>
    <property type="match status" value="1"/>
</dbReference>
<comment type="similarity">
    <text evidence="1">Belongs to the transferase hexapeptide repeat family.</text>
</comment>
<dbReference type="EMBL" id="BSSQ01000011">
    <property type="protein sequence ID" value="GLX68308.1"/>
    <property type="molecule type" value="Genomic_DNA"/>
</dbReference>
<dbReference type="InterPro" id="IPR051159">
    <property type="entry name" value="Hexapeptide_acetyltransf"/>
</dbReference>
<dbReference type="Pfam" id="PF00132">
    <property type="entry name" value="Hexapep"/>
    <property type="match status" value="1"/>
</dbReference>
<dbReference type="Pfam" id="PF14602">
    <property type="entry name" value="Hexapep_2"/>
    <property type="match status" value="1"/>
</dbReference>
<evidence type="ECO:0000313" key="4">
    <source>
        <dbReference type="Proteomes" id="UP001157114"/>
    </source>
</evidence>
<protein>
    <submittedName>
        <fullName evidence="3">Acetyltransferase</fullName>
    </submittedName>
</protein>
<accession>A0ABQ6GBR0</accession>
<evidence type="ECO:0000256" key="2">
    <source>
        <dbReference type="ARBA" id="ARBA00022679"/>
    </source>
</evidence>
<dbReference type="CDD" id="cd04647">
    <property type="entry name" value="LbH_MAT_like"/>
    <property type="match status" value="1"/>
</dbReference>
<reference evidence="3 4" key="1">
    <citation type="submission" date="2023-03" db="EMBL/GenBank/DDBJ databases">
        <title>Draft genome sequence of the bacteria which degrade cell wall of Tricholomamatutake.</title>
        <authorList>
            <person name="Konishi Y."/>
            <person name="Fukuta Y."/>
            <person name="Shirasaka N."/>
        </authorList>
    </citation>
    <scope>NUCLEOTIDE SEQUENCE [LARGE SCALE GENOMIC DNA]</scope>
    <source>
        <strain evidence="4">mu1</strain>
    </source>
</reference>
<dbReference type="InterPro" id="IPR011004">
    <property type="entry name" value="Trimer_LpxA-like_sf"/>
</dbReference>
<name>A0ABQ6GBR0_9BACL</name>
<dbReference type="RefSeq" id="WP_284239049.1">
    <property type="nucleotide sequence ID" value="NZ_BSSQ01000011.1"/>
</dbReference>
<dbReference type="Gene3D" id="2.160.10.10">
    <property type="entry name" value="Hexapeptide repeat proteins"/>
    <property type="match status" value="1"/>
</dbReference>
<organism evidence="3 4">
    <name type="scientific">Paenibacillus glycanilyticus</name>
    <dbReference type="NCBI Taxonomy" id="126569"/>
    <lineage>
        <taxon>Bacteria</taxon>
        <taxon>Bacillati</taxon>
        <taxon>Bacillota</taxon>
        <taxon>Bacilli</taxon>
        <taxon>Bacillales</taxon>
        <taxon>Paenibacillaceae</taxon>
        <taxon>Paenibacillus</taxon>
    </lineage>
</organism>
<evidence type="ECO:0000256" key="1">
    <source>
        <dbReference type="ARBA" id="ARBA00007274"/>
    </source>
</evidence>
<keyword evidence="2" id="KW-0808">Transferase</keyword>